<sequence length="349" mass="40029">MVRDKRYYFIQEHMPEEVFHGSIGNMDIEKVLLANGVTPLRFPFHHSFSFWAKWGRLGFLVIAFFLLPRDAVVFFQHPMYAGMNKILVKLLGYRKSITIVCIIADINGLKHGDEAVLQKEIRQFRTYRYFIVHNLAMQQWLQSQVPHQRSAMIRFFDFLTAPDTEQRTNSRSIAFAGNLEKSGFLDNMEAVARHCPSLTFNVYGPHVTTRMKACSNVKYKGVRDPYDLPQVLQGSFGLIWDGEGVEQPEGSMGHYMQYITHHKTSLYILSGMPIIVYENAGAAALVSQYKIGITIRSLFEIEEKLQALSDTEYRQMVHNMHDLATQIASGACLGQALQEIKLIIQRDQK</sequence>
<evidence type="ECO:0000259" key="3">
    <source>
        <dbReference type="Pfam" id="PF26337"/>
    </source>
</evidence>
<reference evidence="4 5" key="1">
    <citation type="submission" date="2018-09" db="EMBL/GenBank/DDBJ databases">
        <title>Genome sequencing of strain 6GH32-13.</title>
        <authorList>
            <person name="Weon H.-Y."/>
            <person name="Heo J."/>
            <person name="Kwon S.-W."/>
        </authorList>
    </citation>
    <scope>NUCLEOTIDE SEQUENCE [LARGE SCALE GENOMIC DNA]</scope>
    <source>
        <strain evidence="4 5">5GH32-13</strain>
    </source>
</reference>
<keyword evidence="1" id="KW-0808">Transferase</keyword>
<dbReference type="EMBL" id="CP032157">
    <property type="protein sequence ID" value="AXY74441.1"/>
    <property type="molecule type" value="Genomic_DNA"/>
</dbReference>
<keyword evidence="5" id="KW-1185">Reference proteome</keyword>
<proteinExistence type="predicted"/>
<gene>
    <name evidence="4" type="ORF">D3H65_10835</name>
</gene>
<organism evidence="4 5">
    <name type="scientific">Paraflavitalea soli</name>
    <dbReference type="NCBI Taxonomy" id="2315862"/>
    <lineage>
        <taxon>Bacteria</taxon>
        <taxon>Pseudomonadati</taxon>
        <taxon>Bacteroidota</taxon>
        <taxon>Chitinophagia</taxon>
        <taxon>Chitinophagales</taxon>
        <taxon>Chitinophagaceae</taxon>
        <taxon>Paraflavitalea</taxon>
    </lineage>
</organism>
<dbReference type="Pfam" id="PF26337">
    <property type="entry name" value="Gtf3_C"/>
    <property type="match status" value="1"/>
</dbReference>
<accession>A0A3B7MVJ0</accession>
<evidence type="ECO:0000259" key="2">
    <source>
        <dbReference type="Pfam" id="PF26334"/>
    </source>
</evidence>
<evidence type="ECO:0000313" key="5">
    <source>
        <dbReference type="Proteomes" id="UP000263900"/>
    </source>
</evidence>
<dbReference type="InterPro" id="IPR058592">
    <property type="entry name" value="Gtf3_C"/>
</dbReference>
<name>A0A3B7MVJ0_9BACT</name>
<dbReference type="OrthoDB" id="9790931at2"/>
<dbReference type="Pfam" id="PF26334">
    <property type="entry name" value="Gtf3_N"/>
    <property type="match status" value="1"/>
</dbReference>
<feature type="domain" description="Glucosyltransferase 3-like C-terminal" evidence="3">
    <location>
        <begin position="173"/>
        <end position="339"/>
    </location>
</feature>
<evidence type="ECO:0000256" key="1">
    <source>
        <dbReference type="ARBA" id="ARBA00022679"/>
    </source>
</evidence>
<dbReference type="AlphaFoldDB" id="A0A3B7MVJ0"/>
<feature type="domain" description="Glucosyltransferase 3-like N-terminal" evidence="2">
    <location>
        <begin position="60"/>
        <end position="144"/>
    </location>
</feature>
<dbReference type="InterPro" id="IPR058591">
    <property type="entry name" value="Gtf3_N"/>
</dbReference>
<dbReference type="Gene3D" id="3.40.50.2000">
    <property type="entry name" value="Glycogen Phosphorylase B"/>
    <property type="match status" value="2"/>
</dbReference>
<protein>
    <recommendedName>
        <fullName evidence="6">Beta-1,6-galactofuranosyltransferase</fullName>
    </recommendedName>
</protein>
<dbReference type="KEGG" id="pseg:D3H65_10835"/>
<dbReference type="Proteomes" id="UP000263900">
    <property type="component" value="Chromosome"/>
</dbReference>
<evidence type="ECO:0008006" key="6">
    <source>
        <dbReference type="Google" id="ProtNLM"/>
    </source>
</evidence>
<dbReference type="RefSeq" id="WP_119050328.1">
    <property type="nucleotide sequence ID" value="NZ_CP032157.1"/>
</dbReference>
<evidence type="ECO:0000313" key="4">
    <source>
        <dbReference type="EMBL" id="AXY74441.1"/>
    </source>
</evidence>